<evidence type="ECO:0000313" key="2">
    <source>
        <dbReference type="EMBL" id="OZG59781.1"/>
    </source>
</evidence>
<dbReference type="AlphaFoldDB" id="A0A261FKU3"/>
<keyword evidence="1" id="KW-0812">Transmembrane</keyword>
<feature type="transmembrane region" description="Helical" evidence="1">
    <location>
        <begin position="41"/>
        <end position="60"/>
    </location>
</feature>
<sequence>MAKSIASRVPELIAAVAAVVGLVVYLITSTTGYLAGKAMNVLPIVCTVLAVVALLAAVAVGSRLGELANDALLIASEVLLVVSFALFTLDRVSLAADIYFIPVNYPASEQTALNISLVGVVAYLVAIVLLIVKAFTAKATSGTASITIEDGTVPAVA</sequence>
<keyword evidence="1" id="KW-1133">Transmembrane helix</keyword>
<evidence type="ECO:0000256" key="1">
    <source>
        <dbReference type="SAM" id="Phobius"/>
    </source>
</evidence>
<dbReference type="RefSeq" id="WP_072724408.1">
    <property type="nucleotide sequence ID" value="NZ_BDIS01000007.1"/>
</dbReference>
<evidence type="ECO:0000313" key="3">
    <source>
        <dbReference type="Proteomes" id="UP000216352"/>
    </source>
</evidence>
<feature type="transmembrane region" description="Helical" evidence="1">
    <location>
        <begin position="12"/>
        <end position="35"/>
    </location>
</feature>
<protein>
    <submittedName>
        <fullName evidence="2">Sodium:proton antiporter</fullName>
    </submittedName>
</protein>
<keyword evidence="3" id="KW-1185">Reference proteome</keyword>
<dbReference type="Proteomes" id="UP000216352">
    <property type="component" value="Unassembled WGS sequence"/>
</dbReference>
<dbReference type="EMBL" id="MWWX01000020">
    <property type="protein sequence ID" value="OZG59781.1"/>
    <property type="molecule type" value="Genomic_DNA"/>
</dbReference>
<feature type="transmembrane region" description="Helical" evidence="1">
    <location>
        <begin position="112"/>
        <end position="132"/>
    </location>
</feature>
<dbReference type="OrthoDB" id="3240030at2"/>
<gene>
    <name evidence="2" type="ORF">BLEM_2256</name>
</gene>
<reference evidence="2 3" key="1">
    <citation type="journal article" date="2017" name="BMC Genomics">
        <title>Comparative genomic and phylogenomic analyses of the Bifidobacteriaceae family.</title>
        <authorList>
            <person name="Lugli G.A."/>
            <person name="Milani C."/>
            <person name="Turroni F."/>
            <person name="Duranti S."/>
            <person name="Mancabelli L."/>
            <person name="Mangifesta M."/>
            <person name="Ferrario C."/>
            <person name="Modesto M."/>
            <person name="Mattarelli P."/>
            <person name="Jiri K."/>
            <person name="van Sinderen D."/>
            <person name="Ventura M."/>
        </authorList>
    </citation>
    <scope>NUCLEOTIDE SEQUENCE [LARGE SCALE GENOMIC DNA]</scope>
    <source>
        <strain evidence="2 3">DSM 28807</strain>
    </source>
</reference>
<organism evidence="2 3">
    <name type="scientific">Bifidobacterium lemurum</name>
    <dbReference type="NCBI Taxonomy" id="1603886"/>
    <lineage>
        <taxon>Bacteria</taxon>
        <taxon>Bacillati</taxon>
        <taxon>Actinomycetota</taxon>
        <taxon>Actinomycetes</taxon>
        <taxon>Bifidobacteriales</taxon>
        <taxon>Bifidobacteriaceae</taxon>
        <taxon>Bifidobacterium</taxon>
    </lineage>
</organism>
<dbReference type="STRING" id="1603886.GCA_001895165_00618"/>
<keyword evidence="1" id="KW-0472">Membrane</keyword>
<feature type="transmembrane region" description="Helical" evidence="1">
    <location>
        <begin position="72"/>
        <end position="92"/>
    </location>
</feature>
<comment type="caution">
    <text evidence="2">The sequence shown here is derived from an EMBL/GenBank/DDBJ whole genome shotgun (WGS) entry which is preliminary data.</text>
</comment>
<name>A0A261FKU3_9BIFI</name>
<accession>A0A261FKU3</accession>
<proteinExistence type="predicted"/>